<dbReference type="InterPro" id="IPR000462">
    <property type="entry name" value="CDP-OH_P_trans"/>
</dbReference>
<name>A0ABW5TPG1_9SPHI</name>
<evidence type="ECO:0000256" key="1">
    <source>
        <dbReference type="SAM" id="Phobius"/>
    </source>
</evidence>
<feature type="transmembrane region" description="Helical" evidence="1">
    <location>
        <begin position="21"/>
        <end position="44"/>
    </location>
</feature>
<dbReference type="InterPro" id="IPR043130">
    <property type="entry name" value="CDP-OH_PTrfase_TM_dom"/>
</dbReference>
<protein>
    <submittedName>
        <fullName evidence="2">CDP-alcohol phosphatidyltransferase family protein</fullName>
        <ecNumber evidence="2">2.7.8.-</ecNumber>
    </submittedName>
</protein>
<feature type="transmembrane region" description="Helical" evidence="1">
    <location>
        <begin position="50"/>
        <end position="71"/>
    </location>
</feature>
<dbReference type="RefSeq" id="WP_379040942.1">
    <property type="nucleotide sequence ID" value="NZ_JBHSKW010000005.1"/>
</dbReference>
<dbReference type="GO" id="GO:0016740">
    <property type="term" value="F:transferase activity"/>
    <property type="evidence" value="ECO:0007669"/>
    <property type="project" value="UniProtKB-KW"/>
</dbReference>
<accession>A0ABW5TPG1</accession>
<reference evidence="3" key="1">
    <citation type="journal article" date="2019" name="Int. J. Syst. Evol. Microbiol.">
        <title>The Global Catalogue of Microorganisms (GCM) 10K type strain sequencing project: providing services to taxonomists for standard genome sequencing and annotation.</title>
        <authorList>
            <consortium name="The Broad Institute Genomics Platform"/>
            <consortium name="The Broad Institute Genome Sequencing Center for Infectious Disease"/>
            <person name="Wu L."/>
            <person name="Ma J."/>
        </authorList>
    </citation>
    <scope>NUCLEOTIDE SEQUENCE [LARGE SCALE GENOMIC DNA]</scope>
    <source>
        <strain evidence="3">KCTC 42456</strain>
    </source>
</reference>
<keyword evidence="1" id="KW-0472">Membrane</keyword>
<keyword evidence="1" id="KW-0812">Transmembrane</keyword>
<feature type="transmembrane region" description="Helical" evidence="1">
    <location>
        <begin position="231"/>
        <end position="249"/>
    </location>
</feature>
<feature type="transmembrane region" description="Helical" evidence="1">
    <location>
        <begin position="91"/>
        <end position="111"/>
    </location>
</feature>
<evidence type="ECO:0000313" key="3">
    <source>
        <dbReference type="Proteomes" id="UP001597546"/>
    </source>
</evidence>
<keyword evidence="1" id="KW-1133">Transmembrane helix</keyword>
<comment type="caution">
    <text evidence="2">The sequence shown here is derived from an EMBL/GenBank/DDBJ whole genome shotgun (WGS) entry which is preliminary data.</text>
</comment>
<feature type="transmembrane region" description="Helical" evidence="1">
    <location>
        <begin position="203"/>
        <end position="225"/>
    </location>
</feature>
<dbReference type="EMBL" id="JBHULV010000008">
    <property type="protein sequence ID" value="MFD2730338.1"/>
    <property type="molecule type" value="Genomic_DNA"/>
</dbReference>
<dbReference type="EC" id="2.7.8.-" evidence="2"/>
<sequence length="254" mass="29101">MSKLPKQFKFVDLSDYGRRPGRWIATSLVNTGITPIGITTLFIISGIFAIAAILFKYFALAAFLLILKSTLDAADGELSRLKNTPSYTGRYYDSIADIILNLLFLLTFMYVTDGSLLYTFLAFFGIQLQGTVYNYYYVILRNSVNGDSTSRIFEIEAPIALKGEKQSTVNRLYKIYYFFYGVFDKIIYQLDKNAPNSKPFPKWFMTLISIYGLGFQLLCMSILLLLNLHLYVIPFFIGYSVFILVFIGIRRIFL</sequence>
<gene>
    <name evidence="2" type="ORF">ACFSSE_01345</name>
</gene>
<organism evidence="2 3">
    <name type="scientific">Pedobacter alpinus</name>
    <dbReference type="NCBI Taxonomy" id="1590643"/>
    <lineage>
        <taxon>Bacteria</taxon>
        <taxon>Pseudomonadati</taxon>
        <taxon>Bacteroidota</taxon>
        <taxon>Sphingobacteriia</taxon>
        <taxon>Sphingobacteriales</taxon>
        <taxon>Sphingobacteriaceae</taxon>
        <taxon>Pedobacter</taxon>
    </lineage>
</organism>
<keyword evidence="2" id="KW-0808">Transferase</keyword>
<feature type="transmembrane region" description="Helical" evidence="1">
    <location>
        <begin position="117"/>
        <end position="136"/>
    </location>
</feature>
<evidence type="ECO:0000313" key="2">
    <source>
        <dbReference type="EMBL" id="MFD2730338.1"/>
    </source>
</evidence>
<keyword evidence="3" id="KW-1185">Reference proteome</keyword>
<dbReference type="Pfam" id="PF01066">
    <property type="entry name" value="CDP-OH_P_transf"/>
    <property type="match status" value="1"/>
</dbReference>
<dbReference type="Gene3D" id="1.20.120.1760">
    <property type="match status" value="1"/>
</dbReference>
<proteinExistence type="predicted"/>
<dbReference type="Proteomes" id="UP001597546">
    <property type="component" value="Unassembled WGS sequence"/>
</dbReference>